<dbReference type="RefSeq" id="WP_188375658.1">
    <property type="nucleotide sequence ID" value="NZ_BMEL01000001.1"/>
</dbReference>
<keyword evidence="2" id="KW-0472">Membrane</keyword>
<keyword evidence="4" id="KW-1185">Reference proteome</keyword>
<comment type="caution">
    <text evidence="3">The sequence shown here is derived from an EMBL/GenBank/DDBJ whole genome shotgun (WGS) entry which is preliminary data.</text>
</comment>
<sequence>MNELFELIFSNFLIVAAIIGGLISWFSGMNKEDSEKQDRAPKQPKPTRTPSGPMQQKPVRERMDKAKDVQRQSREVAQDTKGRIEDYYEQKQKRLDEMADYQGERAQESLTFDEKDLNKNKMEVFVQEESNTKKTPLKYSTKFNRNRLAEGIVMSEILGQPRAYKPHSSHPRKR</sequence>
<dbReference type="AlphaFoldDB" id="A0A917AZ56"/>
<reference evidence="3" key="1">
    <citation type="journal article" date="2014" name="Int. J. Syst. Evol. Microbiol.">
        <title>Complete genome sequence of Corynebacterium casei LMG S-19264T (=DSM 44701T), isolated from a smear-ripened cheese.</title>
        <authorList>
            <consortium name="US DOE Joint Genome Institute (JGI-PGF)"/>
            <person name="Walter F."/>
            <person name="Albersmeier A."/>
            <person name="Kalinowski J."/>
            <person name="Ruckert C."/>
        </authorList>
    </citation>
    <scope>NUCLEOTIDE SEQUENCE</scope>
    <source>
        <strain evidence="3">CGMCC 1.12153</strain>
    </source>
</reference>
<accession>A0A917AZ56</accession>
<reference evidence="3" key="2">
    <citation type="submission" date="2020-09" db="EMBL/GenBank/DDBJ databases">
        <authorList>
            <person name="Sun Q."/>
            <person name="Zhou Y."/>
        </authorList>
    </citation>
    <scope>NUCLEOTIDE SEQUENCE</scope>
    <source>
        <strain evidence="3">CGMCC 1.12153</strain>
    </source>
</reference>
<feature type="compositionally biased region" description="Basic and acidic residues" evidence="1">
    <location>
        <begin position="32"/>
        <end position="41"/>
    </location>
</feature>
<keyword evidence="2" id="KW-1133">Transmembrane helix</keyword>
<organism evidence="3 4">
    <name type="scientific">Halobacillus andaensis</name>
    <dbReference type="NCBI Taxonomy" id="1176239"/>
    <lineage>
        <taxon>Bacteria</taxon>
        <taxon>Bacillati</taxon>
        <taxon>Bacillota</taxon>
        <taxon>Bacilli</taxon>
        <taxon>Bacillales</taxon>
        <taxon>Bacillaceae</taxon>
        <taxon>Halobacillus</taxon>
    </lineage>
</organism>
<evidence type="ECO:0000256" key="1">
    <source>
        <dbReference type="SAM" id="MobiDB-lite"/>
    </source>
</evidence>
<proteinExistence type="predicted"/>
<feature type="compositionally biased region" description="Basic and acidic residues" evidence="1">
    <location>
        <begin position="58"/>
        <end position="85"/>
    </location>
</feature>
<dbReference type="Proteomes" id="UP000660110">
    <property type="component" value="Unassembled WGS sequence"/>
</dbReference>
<name>A0A917AZ56_HALAA</name>
<evidence type="ECO:0000313" key="4">
    <source>
        <dbReference type="Proteomes" id="UP000660110"/>
    </source>
</evidence>
<keyword evidence="2" id="KW-0812">Transmembrane</keyword>
<evidence type="ECO:0000256" key="2">
    <source>
        <dbReference type="SAM" id="Phobius"/>
    </source>
</evidence>
<feature type="transmembrane region" description="Helical" evidence="2">
    <location>
        <begin position="6"/>
        <end position="26"/>
    </location>
</feature>
<gene>
    <name evidence="3" type="primary">yqfB</name>
    <name evidence="3" type="ORF">GCM10010954_02590</name>
</gene>
<dbReference type="EMBL" id="BMEL01000001">
    <property type="protein sequence ID" value="GGF07606.1"/>
    <property type="molecule type" value="Genomic_DNA"/>
</dbReference>
<evidence type="ECO:0000313" key="3">
    <source>
        <dbReference type="EMBL" id="GGF07606.1"/>
    </source>
</evidence>
<protein>
    <submittedName>
        <fullName evidence="3">Uncharacterized protein</fullName>
    </submittedName>
</protein>
<feature type="region of interest" description="Disordered" evidence="1">
    <location>
        <begin position="32"/>
        <end position="85"/>
    </location>
</feature>